<feature type="transmembrane region" description="Helical" evidence="1">
    <location>
        <begin position="25"/>
        <end position="49"/>
    </location>
</feature>
<comment type="caution">
    <text evidence="2">The sequence shown here is derived from an EMBL/GenBank/DDBJ whole genome shotgun (WGS) entry which is preliminary data.</text>
</comment>
<proteinExistence type="predicted"/>
<keyword evidence="1" id="KW-0472">Membrane</keyword>
<evidence type="ECO:0000256" key="1">
    <source>
        <dbReference type="SAM" id="Phobius"/>
    </source>
</evidence>
<evidence type="ECO:0000313" key="2">
    <source>
        <dbReference type="EMBL" id="HFT93293.1"/>
    </source>
</evidence>
<organism evidence="2">
    <name type="scientific">Leptospirillum ferriphilum</name>
    <dbReference type="NCBI Taxonomy" id="178606"/>
    <lineage>
        <taxon>Bacteria</taxon>
        <taxon>Pseudomonadati</taxon>
        <taxon>Nitrospirota</taxon>
        <taxon>Nitrospiria</taxon>
        <taxon>Nitrospirales</taxon>
        <taxon>Nitrospiraceae</taxon>
        <taxon>Leptospirillum</taxon>
    </lineage>
</organism>
<dbReference type="AlphaFoldDB" id="A0A7C3R3D7"/>
<keyword evidence="1" id="KW-1133">Transmembrane helix</keyword>
<protein>
    <submittedName>
        <fullName evidence="2">Uncharacterized protein</fullName>
    </submittedName>
</protein>
<accession>A0A7C3R3D7</accession>
<name>A0A7C3R3D7_9BACT</name>
<reference evidence="2" key="1">
    <citation type="journal article" date="2020" name="mSystems">
        <title>Genome- and Community-Level Interaction Insights into Carbon Utilization and Element Cycling Functions of Hydrothermarchaeota in Hydrothermal Sediment.</title>
        <authorList>
            <person name="Zhou Z."/>
            <person name="Liu Y."/>
            <person name="Xu W."/>
            <person name="Pan J."/>
            <person name="Luo Z.H."/>
            <person name="Li M."/>
        </authorList>
    </citation>
    <scope>NUCLEOTIDE SEQUENCE [LARGE SCALE GENOMIC DNA]</scope>
    <source>
        <strain evidence="2">SpSt-902</strain>
    </source>
</reference>
<gene>
    <name evidence="2" type="ORF">ENX03_05025</name>
</gene>
<dbReference type="EMBL" id="DTMM01000096">
    <property type="protein sequence ID" value="HFT93293.1"/>
    <property type="molecule type" value="Genomic_DNA"/>
</dbReference>
<keyword evidence="1" id="KW-0812">Transmembrane</keyword>
<sequence>MDDDRSRYDSLGVSHSRPGQGSRRVYWILGSVAVLFFVGGIVYTIFFYMTLPNRHTLLRAGEKGVDQVPLPVPPTSLFPESNPSRPPVLQIATPRFVARVISVKSEGGGLDIRLRLTFEHLESGPVSLVLSSPPRWVDGKQGASRGEMAWTRDRVFNNGDSVDIPVHFSVSPRTPSFDLYVSFTGLKGNTGKRYILHFVNLKAGSGGV</sequence>